<dbReference type="InterPro" id="IPR017907">
    <property type="entry name" value="Znf_RING_CS"/>
</dbReference>
<keyword evidence="2 4" id="KW-0863">Zinc-finger</keyword>
<dbReference type="Proteomes" id="UP000005408">
    <property type="component" value="Unassembled WGS sequence"/>
</dbReference>
<keyword evidence="7" id="KW-1185">Reference proteome</keyword>
<evidence type="ECO:0000256" key="4">
    <source>
        <dbReference type="PROSITE-ProRule" id="PRU00175"/>
    </source>
</evidence>
<organism evidence="6 7">
    <name type="scientific">Magallana gigas</name>
    <name type="common">Pacific oyster</name>
    <name type="synonym">Crassostrea gigas</name>
    <dbReference type="NCBI Taxonomy" id="29159"/>
    <lineage>
        <taxon>Eukaryota</taxon>
        <taxon>Metazoa</taxon>
        <taxon>Spiralia</taxon>
        <taxon>Lophotrochozoa</taxon>
        <taxon>Mollusca</taxon>
        <taxon>Bivalvia</taxon>
        <taxon>Autobranchia</taxon>
        <taxon>Pteriomorphia</taxon>
        <taxon>Ostreida</taxon>
        <taxon>Ostreoidea</taxon>
        <taxon>Ostreidae</taxon>
        <taxon>Magallana</taxon>
    </lineage>
</organism>
<dbReference type="SMART" id="SM00184">
    <property type="entry name" value="RING"/>
    <property type="match status" value="1"/>
</dbReference>
<dbReference type="GO" id="GO:0008270">
    <property type="term" value="F:zinc ion binding"/>
    <property type="evidence" value="ECO:0007669"/>
    <property type="project" value="UniProtKB-KW"/>
</dbReference>
<dbReference type="Gene3D" id="3.30.40.10">
    <property type="entry name" value="Zinc/RING finger domain, C3HC4 (zinc finger)"/>
    <property type="match status" value="1"/>
</dbReference>
<feature type="domain" description="RING-type" evidence="5">
    <location>
        <begin position="4"/>
        <end position="43"/>
    </location>
</feature>
<name>A0A8W8K057_MAGGI</name>
<dbReference type="InterPro" id="IPR001841">
    <property type="entry name" value="Znf_RING"/>
</dbReference>
<dbReference type="PROSITE" id="PS50089">
    <property type="entry name" value="ZF_RING_2"/>
    <property type="match status" value="1"/>
</dbReference>
<dbReference type="PROSITE" id="PS00518">
    <property type="entry name" value="ZF_RING_1"/>
    <property type="match status" value="1"/>
</dbReference>
<protein>
    <recommendedName>
        <fullName evidence="5">RING-type domain-containing protein</fullName>
    </recommendedName>
</protein>
<dbReference type="AlphaFoldDB" id="A0A8W8K057"/>
<evidence type="ECO:0000259" key="5">
    <source>
        <dbReference type="PROSITE" id="PS50089"/>
    </source>
</evidence>
<keyword evidence="3" id="KW-0862">Zinc</keyword>
<evidence type="ECO:0000313" key="7">
    <source>
        <dbReference type="Proteomes" id="UP000005408"/>
    </source>
</evidence>
<reference evidence="6" key="1">
    <citation type="submission" date="2022-08" db="UniProtKB">
        <authorList>
            <consortium name="EnsemblMetazoa"/>
        </authorList>
    </citation>
    <scope>IDENTIFICATION</scope>
    <source>
        <strain evidence="6">05x7-T-G4-1.051#20</strain>
    </source>
</reference>
<dbReference type="Pfam" id="PF13639">
    <property type="entry name" value="zf-RING_2"/>
    <property type="match status" value="1"/>
</dbReference>
<evidence type="ECO:0000256" key="1">
    <source>
        <dbReference type="ARBA" id="ARBA00022723"/>
    </source>
</evidence>
<evidence type="ECO:0000313" key="6">
    <source>
        <dbReference type="EnsemblMetazoa" id="G21562.7:cds"/>
    </source>
</evidence>
<accession>A0A8W8K057</accession>
<evidence type="ECO:0000256" key="2">
    <source>
        <dbReference type="ARBA" id="ARBA00022771"/>
    </source>
</evidence>
<proteinExistence type="predicted"/>
<evidence type="ECO:0000256" key="3">
    <source>
        <dbReference type="ARBA" id="ARBA00022833"/>
    </source>
</evidence>
<dbReference type="SUPFAM" id="SSF57850">
    <property type="entry name" value="RING/U-box"/>
    <property type="match status" value="1"/>
</dbReference>
<dbReference type="InterPro" id="IPR013083">
    <property type="entry name" value="Znf_RING/FYVE/PHD"/>
</dbReference>
<sequence length="144" mass="16394">MGLCSICLETRSRPCCCVPCGHLFCRDCIEAWFTHTRICPDCRKEIDRLQSVFGLEEETQNIGTSENPATEALFYCINSHLFIVPINRSDYIRRRLDFIHFSQCCSNIKCNVKHSMGPVSYGGQCFDCSVEVPISFRGQSPQLL</sequence>
<keyword evidence="1" id="KW-0479">Metal-binding</keyword>
<dbReference type="EnsemblMetazoa" id="G21562.7">
    <property type="protein sequence ID" value="G21562.7:cds"/>
    <property type="gene ID" value="G21562"/>
</dbReference>